<dbReference type="EC" id="2.7.11.1" evidence="1"/>
<evidence type="ECO:0000313" key="8">
    <source>
        <dbReference type="EMBL" id="OAA61209.1"/>
    </source>
</evidence>
<dbReference type="PROSITE" id="PS50011">
    <property type="entry name" value="PROTEIN_KINASE_DOM"/>
    <property type="match status" value="1"/>
</dbReference>
<proteinExistence type="predicted"/>
<dbReference type="Pfam" id="PF00069">
    <property type="entry name" value="Pkinase"/>
    <property type="match status" value="1"/>
</dbReference>
<dbReference type="Gene3D" id="3.30.200.20">
    <property type="entry name" value="Phosphorylase Kinase, domain 1"/>
    <property type="match status" value="1"/>
</dbReference>
<evidence type="ECO:0000256" key="2">
    <source>
        <dbReference type="ARBA" id="ARBA00022679"/>
    </source>
</evidence>
<evidence type="ECO:0000256" key="5">
    <source>
        <dbReference type="ARBA" id="ARBA00022840"/>
    </source>
</evidence>
<evidence type="ECO:0000256" key="6">
    <source>
        <dbReference type="SAM" id="MobiDB-lite"/>
    </source>
</evidence>
<dbReference type="Proteomes" id="UP000076874">
    <property type="component" value="Unassembled WGS sequence"/>
</dbReference>
<dbReference type="SMART" id="SM00220">
    <property type="entry name" value="S_TKc"/>
    <property type="match status" value="1"/>
</dbReference>
<dbReference type="SUPFAM" id="SSF56112">
    <property type="entry name" value="Protein kinase-like (PK-like)"/>
    <property type="match status" value="1"/>
</dbReference>
<keyword evidence="3" id="KW-0547">Nucleotide-binding</keyword>
<reference evidence="8 9" key="1">
    <citation type="journal article" date="2016" name="Genome Biol. Evol.">
        <title>Divergent and convergent evolution of fungal pathogenicity.</title>
        <authorList>
            <person name="Shang Y."/>
            <person name="Xiao G."/>
            <person name="Zheng P."/>
            <person name="Cen K."/>
            <person name="Zhan S."/>
            <person name="Wang C."/>
        </authorList>
    </citation>
    <scope>NUCLEOTIDE SEQUENCE [LARGE SCALE GENOMIC DNA]</scope>
    <source>
        <strain evidence="8 9">RCEF 264</strain>
    </source>
</reference>
<dbReference type="GO" id="GO:0005524">
    <property type="term" value="F:ATP binding"/>
    <property type="evidence" value="ECO:0007669"/>
    <property type="project" value="UniProtKB-KW"/>
</dbReference>
<evidence type="ECO:0000256" key="4">
    <source>
        <dbReference type="ARBA" id="ARBA00022777"/>
    </source>
</evidence>
<organism evidence="8 9">
    <name type="scientific">Niveomyces insectorum RCEF 264</name>
    <dbReference type="NCBI Taxonomy" id="1081102"/>
    <lineage>
        <taxon>Eukaryota</taxon>
        <taxon>Fungi</taxon>
        <taxon>Dikarya</taxon>
        <taxon>Ascomycota</taxon>
        <taxon>Pezizomycotina</taxon>
        <taxon>Sordariomycetes</taxon>
        <taxon>Hypocreomycetidae</taxon>
        <taxon>Hypocreales</taxon>
        <taxon>Cordycipitaceae</taxon>
        <taxon>Niveomyces</taxon>
    </lineage>
</organism>
<comment type="caution">
    <text evidence="8">The sequence shown here is derived from an EMBL/GenBank/DDBJ whole genome shotgun (WGS) entry which is preliminary data.</text>
</comment>
<evidence type="ECO:0000256" key="1">
    <source>
        <dbReference type="ARBA" id="ARBA00012513"/>
    </source>
</evidence>
<dbReference type="PANTHER" id="PTHR43671">
    <property type="entry name" value="SERINE/THREONINE-PROTEIN KINASE NEK"/>
    <property type="match status" value="1"/>
</dbReference>
<sequence length="234" mass="26201">MREQLSKEIKMMKKLSHPNIIRYLGNDGLKTSLCPEIAMPLREGSLRDLVNKGVPNHIQLCVVILEQMLCALDYLANHNVIHRDVKPDNILYETLPHSNGGYRFQLADFGIAHLLSEPSVALGTCYYAAPEIFPKISGVDAAPSPKTDVWSLLATMLAVYTKFVDFPPLQSDYRAVLKKLKDLLAQNRGLAPMGRLCPNRRVSAAQMLRDRFEGRGLTTPRNKIEPTPPEDVIP</sequence>
<dbReference type="PROSITE" id="PS00108">
    <property type="entry name" value="PROTEIN_KINASE_ST"/>
    <property type="match status" value="1"/>
</dbReference>
<accession>A0A167U3G8</accession>
<evidence type="ECO:0000313" key="9">
    <source>
        <dbReference type="Proteomes" id="UP000076874"/>
    </source>
</evidence>
<dbReference type="InterPro" id="IPR008271">
    <property type="entry name" value="Ser/Thr_kinase_AS"/>
</dbReference>
<dbReference type="AlphaFoldDB" id="A0A167U3G8"/>
<dbReference type="InterPro" id="IPR050660">
    <property type="entry name" value="NEK_Ser/Thr_kinase"/>
</dbReference>
<keyword evidence="4 8" id="KW-0418">Kinase</keyword>
<dbReference type="Gene3D" id="1.10.510.10">
    <property type="entry name" value="Transferase(Phosphotransferase) domain 1"/>
    <property type="match status" value="1"/>
</dbReference>
<gene>
    <name evidence="8" type="ORF">SPI_05233</name>
</gene>
<dbReference type="STRING" id="1081102.A0A167U3G8"/>
<name>A0A167U3G8_9HYPO</name>
<evidence type="ECO:0000256" key="3">
    <source>
        <dbReference type="ARBA" id="ARBA00022741"/>
    </source>
</evidence>
<dbReference type="PANTHER" id="PTHR43671:SF13">
    <property type="entry name" value="SERINE_THREONINE-PROTEIN KINASE NEK2"/>
    <property type="match status" value="1"/>
</dbReference>
<keyword evidence="9" id="KW-1185">Reference proteome</keyword>
<dbReference type="InterPro" id="IPR011009">
    <property type="entry name" value="Kinase-like_dom_sf"/>
</dbReference>
<evidence type="ECO:0000259" key="7">
    <source>
        <dbReference type="PROSITE" id="PS50011"/>
    </source>
</evidence>
<keyword evidence="5" id="KW-0067">ATP-binding</keyword>
<feature type="domain" description="Protein kinase" evidence="7">
    <location>
        <begin position="1"/>
        <end position="234"/>
    </location>
</feature>
<dbReference type="GO" id="GO:0004674">
    <property type="term" value="F:protein serine/threonine kinase activity"/>
    <property type="evidence" value="ECO:0007669"/>
    <property type="project" value="UniProtKB-EC"/>
</dbReference>
<dbReference type="OrthoDB" id="4062651at2759"/>
<feature type="region of interest" description="Disordered" evidence="6">
    <location>
        <begin position="215"/>
        <end position="234"/>
    </location>
</feature>
<protein>
    <recommendedName>
        <fullName evidence="1">non-specific serine/threonine protein kinase</fullName>
        <ecNumber evidence="1">2.7.11.1</ecNumber>
    </recommendedName>
</protein>
<keyword evidence="2" id="KW-0808">Transferase</keyword>
<dbReference type="EMBL" id="AZHD01000008">
    <property type="protein sequence ID" value="OAA61209.1"/>
    <property type="molecule type" value="Genomic_DNA"/>
</dbReference>
<dbReference type="InterPro" id="IPR000719">
    <property type="entry name" value="Prot_kinase_dom"/>
</dbReference>